<proteinExistence type="predicted"/>
<accession>A0ABX8WEY3</accession>
<dbReference type="InterPro" id="IPR047726">
    <property type="entry name" value="CsgH_dom"/>
</dbReference>
<keyword evidence="1" id="KW-0732">Signal</keyword>
<gene>
    <name evidence="3" type="ORF">K1X15_11510</name>
</gene>
<protein>
    <recommendedName>
        <fullName evidence="2">CsgH-like domain-containing protein</fullName>
    </recommendedName>
</protein>
<evidence type="ECO:0000313" key="4">
    <source>
        <dbReference type="Proteomes" id="UP000825799"/>
    </source>
</evidence>
<evidence type="ECO:0000259" key="2">
    <source>
        <dbReference type="Pfam" id="PF21112"/>
    </source>
</evidence>
<dbReference type="RefSeq" id="WP_220303741.1">
    <property type="nucleotide sequence ID" value="NZ_CP080590.1"/>
</dbReference>
<feature type="chain" id="PRO_5045266231" description="CsgH-like domain-containing protein" evidence="1">
    <location>
        <begin position="26"/>
        <end position="128"/>
    </location>
</feature>
<name>A0ABX8WEY3_9HYPH</name>
<organism evidence="3 4">
    <name type="scientific">Devosia salina</name>
    <dbReference type="NCBI Taxonomy" id="2860336"/>
    <lineage>
        <taxon>Bacteria</taxon>
        <taxon>Pseudomonadati</taxon>
        <taxon>Pseudomonadota</taxon>
        <taxon>Alphaproteobacteria</taxon>
        <taxon>Hyphomicrobiales</taxon>
        <taxon>Devosiaceae</taxon>
        <taxon>Devosia</taxon>
    </lineage>
</organism>
<feature type="domain" description="CsgH-like" evidence="2">
    <location>
        <begin position="34"/>
        <end position="120"/>
    </location>
</feature>
<reference evidence="3 4" key="1">
    <citation type="submission" date="2021-08" db="EMBL/GenBank/DDBJ databases">
        <title>Devosia salina sp. nov., isolated from the South China Sea sediment.</title>
        <authorList>
            <person name="Zhou Z."/>
        </authorList>
    </citation>
    <scope>NUCLEOTIDE SEQUENCE [LARGE SCALE GENOMIC DNA]</scope>
    <source>
        <strain evidence="3 4">SCS-3</strain>
    </source>
</reference>
<sequence>MFHSTLRIGLVAIAALGIAGAAANANSSPQGSDLACGINTVTEHGMLAIEGVLQSPTALSGEYRFALKSQGAGGSTNIRQGGQFSAAAGTALSLGKVMVNAGADVDIDFVITANGKQLDCSTPLATLT</sequence>
<dbReference type="NCBIfam" id="NF041112">
    <property type="entry name" value="chap_CsgH_alph"/>
    <property type="match status" value="1"/>
</dbReference>
<dbReference type="InterPro" id="IPR048632">
    <property type="entry name" value="CsgH-like"/>
</dbReference>
<dbReference type="Gene3D" id="2.60.40.2420">
    <property type="match status" value="1"/>
</dbReference>
<dbReference type="EMBL" id="CP080590">
    <property type="protein sequence ID" value="QYO75277.1"/>
    <property type="molecule type" value="Genomic_DNA"/>
</dbReference>
<dbReference type="Proteomes" id="UP000825799">
    <property type="component" value="Chromosome"/>
</dbReference>
<keyword evidence="4" id="KW-1185">Reference proteome</keyword>
<dbReference type="Pfam" id="PF21112">
    <property type="entry name" value="CsgH"/>
    <property type="match status" value="1"/>
</dbReference>
<feature type="signal peptide" evidence="1">
    <location>
        <begin position="1"/>
        <end position="25"/>
    </location>
</feature>
<evidence type="ECO:0000256" key="1">
    <source>
        <dbReference type="SAM" id="SignalP"/>
    </source>
</evidence>
<evidence type="ECO:0000313" key="3">
    <source>
        <dbReference type="EMBL" id="QYO75277.1"/>
    </source>
</evidence>
<dbReference type="InterPro" id="IPR053722">
    <property type="entry name" value="Curli_assembly_CsgC/AgfC"/>
</dbReference>